<evidence type="ECO:0000256" key="2">
    <source>
        <dbReference type="ARBA" id="ARBA00004496"/>
    </source>
</evidence>
<evidence type="ECO:0000256" key="7">
    <source>
        <dbReference type="ARBA" id="ARBA00022490"/>
    </source>
</evidence>
<dbReference type="PANTHER" id="PTHR46417:SF1">
    <property type="entry name" value="TRNA (GUANINE-N(1)-)-METHYLTRANSFERASE"/>
    <property type="match status" value="1"/>
</dbReference>
<dbReference type="EMBL" id="PSRQ01000014">
    <property type="protein sequence ID" value="PWU24058.1"/>
    <property type="molecule type" value="Genomic_DNA"/>
</dbReference>
<evidence type="ECO:0000256" key="14">
    <source>
        <dbReference type="ARBA" id="ARBA00047783"/>
    </source>
</evidence>
<evidence type="ECO:0000256" key="15">
    <source>
        <dbReference type="HAMAP-Rule" id="MF_00605"/>
    </source>
</evidence>
<dbReference type="HAMAP" id="MF_00605">
    <property type="entry name" value="TrmD"/>
    <property type="match status" value="1"/>
</dbReference>
<dbReference type="Pfam" id="PF01746">
    <property type="entry name" value="tRNA_m1G_MT"/>
    <property type="match status" value="1"/>
</dbReference>
<feature type="binding site" evidence="15 16">
    <location>
        <position position="122"/>
    </location>
    <ligand>
        <name>S-adenosyl-L-methionine</name>
        <dbReference type="ChEBI" id="CHEBI:59789"/>
    </ligand>
</feature>
<dbReference type="InterPro" id="IPR016009">
    <property type="entry name" value="tRNA_MeTrfase_TRMD/TRM10"/>
</dbReference>
<proteinExistence type="inferred from homology"/>
<evidence type="ECO:0000256" key="13">
    <source>
        <dbReference type="ARBA" id="ARBA00033392"/>
    </source>
</evidence>
<keyword evidence="7 15" id="KW-0963">Cytoplasm</keyword>
<evidence type="ECO:0000313" key="20">
    <source>
        <dbReference type="Proteomes" id="UP000246104"/>
    </source>
</evidence>
<name>A0A317JPS8_9BACT</name>
<evidence type="ECO:0000256" key="12">
    <source>
        <dbReference type="ARBA" id="ARBA00029736"/>
    </source>
</evidence>
<evidence type="ECO:0000256" key="8">
    <source>
        <dbReference type="ARBA" id="ARBA00022603"/>
    </source>
</evidence>
<dbReference type="CDD" id="cd18080">
    <property type="entry name" value="TrmD-like"/>
    <property type="match status" value="1"/>
</dbReference>
<comment type="function">
    <text evidence="1 15 17">Specifically methylates guanosine-37 in various tRNAs.</text>
</comment>
<dbReference type="PIRSF" id="PIRSF000386">
    <property type="entry name" value="tRNA_mtase"/>
    <property type="match status" value="1"/>
</dbReference>
<dbReference type="GO" id="GO:0005829">
    <property type="term" value="C:cytosol"/>
    <property type="evidence" value="ECO:0007669"/>
    <property type="project" value="TreeGrafter"/>
</dbReference>
<dbReference type="NCBIfam" id="NF000648">
    <property type="entry name" value="PRK00026.1"/>
    <property type="match status" value="1"/>
</dbReference>
<evidence type="ECO:0000256" key="6">
    <source>
        <dbReference type="ARBA" id="ARBA00014679"/>
    </source>
</evidence>
<evidence type="ECO:0000256" key="1">
    <source>
        <dbReference type="ARBA" id="ARBA00002634"/>
    </source>
</evidence>
<evidence type="ECO:0000256" key="16">
    <source>
        <dbReference type="PIRSR" id="PIRSR000386-1"/>
    </source>
</evidence>
<keyword evidence="10 15" id="KW-0949">S-adenosyl-L-methionine</keyword>
<dbReference type="PANTHER" id="PTHR46417">
    <property type="entry name" value="TRNA (GUANINE-N(1)-)-METHYLTRANSFERASE"/>
    <property type="match status" value="1"/>
</dbReference>
<evidence type="ECO:0000256" key="4">
    <source>
        <dbReference type="ARBA" id="ARBA00011738"/>
    </source>
</evidence>
<accession>A0A317JPS8</accession>
<comment type="similarity">
    <text evidence="3 15 17">Belongs to the RNA methyltransferase TrmD family.</text>
</comment>
<dbReference type="InterPro" id="IPR002649">
    <property type="entry name" value="tRNA_m1G_MeTrfase_TrmD"/>
</dbReference>
<comment type="caution">
    <text evidence="19">The sequence shown here is derived from an EMBL/GenBank/DDBJ whole genome shotgun (WGS) entry which is preliminary data.</text>
</comment>
<feature type="domain" description="tRNA methyltransferase TRMD/TRM10-type" evidence="18">
    <location>
        <begin position="1"/>
        <end position="222"/>
    </location>
</feature>
<evidence type="ECO:0000313" key="19">
    <source>
        <dbReference type="EMBL" id="PWU24058.1"/>
    </source>
</evidence>
<dbReference type="GO" id="GO:0002939">
    <property type="term" value="P:tRNA N1-guanine methylation"/>
    <property type="evidence" value="ECO:0007669"/>
    <property type="project" value="TreeGrafter"/>
</dbReference>
<reference evidence="19 20" key="1">
    <citation type="submission" date="2018-02" db="EMBL/GenBank/DDBJ databases">
        <title>Genomic Reconstructions from Amazon Rainforest and Pasture Soil Reveal Novel Insights into the Physiology of Candidate Phyla in Tropical Sites.</title>
        <authorList>
            <person name="Kroeger M.E."/>
            <person name="Delmont T."/>
            <person name="Eren A.M."/>
            <person name="Guo J."/>
            <person name="Meyer K.M."/>
            <person name="Khan K."/>
            <person name="Rodrigues J.L.M."/>
            <person name="Bohannan B.J.M."/>
            <person name="Tringe S."/>
            <person name="Borges C.D."/>
            <person name="Tiedje J."/>
            <person name="Tsai S.M."/>
            <person name="Nusslein K."/>
        </authorList>
    </citation>
    <scope>NUCLEOTIDE SEQUENCE [LARGE SCALE GENOMIC DNA]</scope>
    <source>
        <strain evidence="19">Amazon FNV 2010 28 9</strain>
    </source>
</reference>
<organism evidence="19 20">
    <name type="scientific">Candidatus Cerribacteria bacterium 'Amazon FNV 2010 28 9'</name>
    <dbReference type="NCBI Taxonomy" id="2081795"/>
    <lineage>
        <taxon>Bacteria</taxon>
        <taxon>Candidatus Cerribacteria</taxon>
    </lineage>
</organism>
<dbReference type="Proteomes" id="UP000246104">
    <property type="component" value="Unassembled WGS sequence"/>
</dbReference>
<comment type="subunit">
    <text evidence="4 15 17">Homodimer.</text>
</comment>
<dbReference type="InterPro" id="IPR029026">
    <property type="entry name" value="tRNA_m1G_MTases_N"/>
</dbReference>
<evidence type="ECO:0000259" key="18">
    <source>
        <dbReference type="Pfam" id="PF01746"/>
    </source>
</evidence>
<evidence type="ECO:0000256" key="11">
    <source>
        <dbReference type="ARBA" id="ARBA00022694"/>
    </source>
</evidence>
<keyword evidence="8 15" id="KW-0489">Methyltransferase</keyword>
<feature type="binding site" evidence="15 16">
    <location>
        <begin position="142"/>
        <end position="147"/>
    </location>
    <ligand>
        <name>S-adenosyl-L-methionine</name>
        <dbReference type="ChEBI" id="CHEBI:59789"/>
    </ligand>
</feature>
<dbReference type="EC" id="2.1.1.228" evidence="5 15"/>
<keyword evidence="9 15" id="KW-0808">Transferase</keyword>
<dbReference type="Gene3D" id="3.40.1280.10">
    <property type="match status" value="1"/>
</dbReference>
<comment type="catalytic activity">
    <reaction evidence="14 15 17">
        <text>guanosine(37) in tRNA + S-adenosyl-L-methionine = N(1)-methylguanosine(37) in tRNA + S-adenosyl-L-homocysteine + H(+)</text>
        <dbReference type="Rhea" id="RHEA:36899"/>
        <dbReference type="Rhea" id="RHEA-COMP:10145"/>
        <dbReference type="Rhea" id="RHEA-COMP:10147"/>
        <dbReference type="ChEBI" id="CHEBI:15378"/>
        <dbReference type="ChEBI" id="CHEBI:57856"/>
        <dbReference type="ChEBI" id="CHEBI:59789"/>
        <dbReference type="ChEBI" id="CHEBI:73542"/>
        <dbReference type="ChEBI" id="CHEBI:74269"/>
        <dbReference type="EC" id="2.1.1.228"/>
    </reaction>
</comment>
<dbReference type="NCBIfam" id="TIGR00088">
    <property type="entry name" value="trmD"/>
    <property type="match status" value="1"/>
</dbReference>
<protein>
    <recommendedName>
        <fullName evidence="6 15">tRNA (guanine-N(1)-)-methyltransferase</fullName>
        <ecNumber evidence="5 15">2.1.1.228</ecNumber>
    </recommendedName>
    <alternativeName>
        <fullName evidence="12 15">M1G-methyltransferase</fullName>
    </alternativeName>
    <alternativeName>
        <fullName evidence="13 15">tRNA [GM37] methyltransferase</fullName>
    </alternativeName>
</protein>
<dbReference type="SUPFAM" id="SSF75217">
    <property type="entry name" value="alpha/beta knot"/>
    <property type="match status" value="1"/>
</dbReference>
<gene>
    <name evidence="15" type="primary">trmD</name>
    <name evidence="19" type="ORF">C5B42_00880</name>
</gene>
<keyword evidence="11 15" id="KW-0819">tRNA processing</keyword>
<dbReference type="FunFam" id="3.40.1280.10:FF:000001">
    <property type="entry name" value="tRNA (guanine-N(1)-)-methyltransferase"/>
    <property type="match status" value="1"/>
</dbReference>
<dbReference type="InterPro" id="IPR029028">
    <property type="entry name" value="Alpha/beta_knot_MTases"/>
</dbReference>
<dbReference type="Gene3D" id="1.10.1270.20">
    <property type="entry name" value="tRNA(m1g37)methyltransferase, domain 2"/>
    <property type="match status" value="1"/>
</dbReference>
<dbReference type="AlphaFoldDB" id="A0A317JPS8"/>
<evidence type="ECO:0000256" key="10">
    <source>
        <dbReference type="ARBA" id="ARBA00022691"/>
    </source>
</evidence>
<sequence>MRITILTLFPGMFTGFLSESIIKRAIEAGKIEINIINIRDFTSDKHHTTDQPPYGGGPGMIMMIEPIHRALDSLSPLSKGRTQEELAVKNSKTVLLSAKGKLFTQSLAKEYSQLEEITLICGHYEGVDERVAEHLIDEEVRIGDYVLTGGELPSMVMADSIIRLLPGVLGDDESSADESHKTPGYLEYPQYTRPAEYNGWKVPEVLLNGNHKEIDEWRKEKATFAPPA</sequence>
<evidence type="ECO:0000256" key="3">
    <source>
        <dbReference type="ARBA" id="ARBA00007630"/>
    </source>
</evidence>
<evidence type="ECO:0000256" key="17">
    <source>
        <dbReference type="RuleBase" id="RU003464"/>
    </source>
</evidence>
<dbReference type="InterPro" id="IPR023148">
    <property type="entry name" value="tRNA_m1G_MeTrfase_C_sf"/>
</dbReference>
<comment type="subcellular location">
    <subcellularLocation>
        <location evidence="2 15 17">Cytoplasm</location>
    </subcellularLocation>
</comment>
<evidence type="ECO:0000256" key="9">
    <source>
        <dbReference type="ARBA" id="ARBA00022679"/>
    </source>
</evidence>
<dbReference type="GO" id="GO:0052906">
    <property type="term" value="F:tRNA (guanine(37)-N1)-methyltransferase activity"/>
    <property type="evidence" value="ECO:0007669"/>
    <property type="project" value="UniProtKB-UniRule"/>
</dbReference>
<evidence type="ECO:0000256" key="5">
    <source>
        <dbReference type="ARBA" id="ARBA00012807"/>
    </source>
</evidence>